<organism evidence="4 5">
    <name type="scientific">Thalictrum thalictroides</name>
    <name type="common">Rue-anemone</name>
    <name type="synonym">Anemone thalictroides</name>
    <dbReference type="NCBI Taxonomy" id="46969"/>
    <lineage>
        <taxon>Eukaryota</taxon>
        <taxon>Viridiplantae</taxon>
        <taxon>Streptophyta</taxon>
        <taxon>Embryophyta</taxon>
        <taxon>Tracheophyta</taxon>
        <taxon>Spermatophyta</taxon>
        <taxon>Magnoliopsida</taxon>
        <taxon>Ranunculales</taxon>
        <taxon>Ranunculaceae</taxon>
        <taxon>Thalictroideae</taxon>
        <taxon>Thalictrum</taxon>
    </lineage>
</organism>
<keyword evidence="5" id="KW-1185">Reference proteome</keyword>
<protein>
    <submittedName>
        <fullName evidence="4">Myb-related protein</fullName>
    </submittedName>
</protein>
<dbReference type="PANTHER" id="PTHR31499">
    <property type="entry name" value="MYB FAMILY TRANSCRIPTION FACTOR PHL11"/>
    <property type="match status" value="1"/>
</dbReference>
<dbReference type="EMBL" id="JABWDY010040290">
    <property type="protein sequence ID" value="KAF5178255.1"/>
    <property type="molecule type" value="Genomic_DNA"/>
</dbReference>
<dbReference type="GO" id="GO:0003677">
    <property type="term" value="F:DNA binding"/>
    <property type="evidence" value="ECO:0007669"/>
    <property type="project" value="InterPro"/>
</dbReference>
<dbReference type="PANTHER" id="PTHR31499:SF49">
    <property type="entry name" value="PROTEIN PHOSPHATE STARVATION RESPONSE 1-LIKE ISOFORM X1"/>
    <property type="match status" value="1"/>
</dbReference>
<dbReference type="AlphaFoldDB" id="A0A7J6V268"/>
<proteinExistence type="predicted"/>
<dbReference type="Gene3D" id="1.10.10.60">
    <property type="entry name" value="Homeodomain-like"/>
    <property type="match status" value="1"/>
</dbReference>
<evidence type="ECO:0000256" key="2">
    <source>
        <dbReference type="ARBA" id="ARBA00023163"/>
    </source>
</evidence>
<dbReference type="OrthoDB" id="60033at2759"/>
<name>A0A7J6V268_THATH</name>
<dbReference type="InterPro" id="IPR006447">
    <property type="entry name" value="Myb_dom_plants"/>
</dbReference>
<evidence type="ECO:0000313" key="5">
    <source>
        <dbReference type="Proteomes" id="UP000554482"/>
    </source>
</evidence>
<accession>A0A7J6V268</accession>
<keyword evidence="1" id="KW-0805">Transcription regulation</keyword>
<sequence length="413" mass="44395">MLDHVQPHHPLHQLLHQQQMYQHEQKMERMLILNNNQNNLQMEEVADEEPCVILTNDAKPRLRWTNDLHKRFVEAVTQLGGPEKATPKALLRLMRVKGLTLFHLKSHLQKYRLSRHTGRGGWPEPAQAATSAPYLMDNQGTGAAFDGFSSSEPIEGFDIGEALRVEMEGQQQQVDNRLNSQQRYLGYMMDRAEQTLGAASGAADIPPHRETPPTQASATGTWNPLGFYTFTPTVQAEDVRLHVPGEQFPSLHTNTTYTVNYSPDSCLTAGSEFFPSETTPAGGMNADPAPSVQAGGMKLAADDDDSLIWGVPGRGVPEFDACIINQGGSSGGFNNQDGGGGFIEYIGGGFNNQGGGSGFNNQGDGGGFNIQGSGGGFNNQGGECGFNNQGGGGGLNNQDGGGGFNGYSGFLRY</sequence>
<keyword evidence="3" id="KW-0539">Nucleus</keyword>
<dbReference type="GO" id="GO:0003700">
    <property type="term" value="F:DNA-binding transcription factor activity"/>
    <property type="evidence" value="ECO:0007669"/>
    <property type="project" value="InterPro"/>
</dbReference>
<gene>
    <name evidence="4" type="ORF">FRX31_032162</name>
</gene>
<dbReference type="FunFam" id="1.10.10.60:FF:000002">
    <property type="entry name" value="Myb family transcription factor"/>
    <property type="match status" value="1"/>
</dbReference>
<comment type="caution">
    <text evidence="4">The sequence shown here is derived from an EMBL/GenBank/DDBJ whole genome shotgun (WGS) entry which is preliminary data.</text>
</comment>
<dbReference type="Proteomes" id="UP000554482">
    <property type="component" value="Unassembled WGS sequence"/>
</dbReference>
<evidence type="ECO:0000256" key="1">
    <source>
        <dbReference type="ARBA" id="ARBA00023015"/>
    </source>
</evidence>
<dbReference type="NCBIfam" id="TIGR01557">
    <property type="entry name" value="myb_SHAQKYF"/>
    <property type="match status" value="1"/>
</dbReference>
<dbReference type="InterPro" id="IPR009057">
    <property type="entry name" value="Homeodomain-like_sf"/>
</dbReference>
<dbReference type="InterPro" id="IPR046955">
    <property type="entry name" value="PHR1-like"/>
</dbReference>
<evidence type="ECO:0000256" key="3">
    <source>
        <dbReference type="ARBA" id="ARBA00023242"/>
    </source>
</evidence>
<reference evidence="4 5" key="1">
    <citation type="submission" date="2020-06" db="EMBL/GenBank/DDBJ databases">
        <title>Transcriptomic and genomic resources for Thalictrum thalictroides and T. hernandezii: Facilitating candidate gene discovery in an emerging model plant lineage.</title>
        <authorList>
            <person name="Arias T."/>
            <person name="Riano-Pachon D.M."/>
            <person name="Di Stilio V.S."/>
        </authorList>
    </citation>
    <scope>NUCLEOTIDE SEQUENCE [LARGE SCALE GENOMIC DNA]</scope>
    <source>
        <strain evidence="5">cv. WT478/WT964</strain>
        <tissue evidence="4">Leaves</tissue>
    </source>
</reference>
<keyword evidence="2" id="KW-0804">Transcription</keyword>
<dbReference type="SUPFAM" id="SSF46689">
    <property type="entry name" value="Homeodomain-like"/>
    <property type="match status" value="1"/>
</dbReference>
<evidence type="ECO:0000313" key="4">
    <source>
        <dbReference type="EMBL" id="KAF5178255.1"/>
    </source>
</evidence>